<dbReference type="AlphaFoldDB" id="A0A3R9YWE3"/>
<dbReference type="OrthoDB" id="5581965at2"/>
<organism evidence="2 3">
    <name type="scientific">Vagococcus humatus</name>
    <dbReference type="NCBI Taxonomy" id="1889241"/>
    <lineage>
        <taxon>Bacteria</taxon>
        <taxon>Bacillati</taxon>
        <taxon>Bacillota</taxon>
        <taxon>Bacilli</taxon>
        <taxon>Lactobacillales</taxon>
        <taxon>Enterococcaceae</taxon>
        <taxon>Vagococcus</taxon>
    </lineage>
</organism>
<keyword evidence="3" id="KW-1185">Reference proteome</keyword>
<name>A0A3R9YWE3_9ENTE</name>
<reference evidence="2 3" key="1">
    <citation type="submission" date="2018-03" db="EMBL/GenBank/DDBJ databases">
        <authorList>
            <person name="Gulvik C.A."/>
        </authorList>
    </citation>
    <scope>NUCLEOTIDE SEQUENCE [LARGE SCALE GENOMIC DNA]</scope>
    <source>
        <strain evidence="2 3">JCM 31581</strain>
    </source>
</reference>
<proteinExistence type="predicted"/>
<dbReference type="InterPro" id="IPR011060">
    <property type="entry name" value="RibuloseP-bd_barrel"/>
</dbReference>
<dbReference type="InterPro" id="IPR057238">
    <property type="entry name" value="DUF7916"/>
</dbReference>
<comment type="caution">
    <text evidence="2">The sequence shown here is derived from an EMBL/GenBank/DDBJ whole genome shotgun (WGS) entry which is preliminary data.</text>
</comment>
<dbReference type="RefSeq" id="WP_125943725.1">
    <property type="nucleotide sequence ID" value="NZ_PXZH01000005.1"/>
</dbReference>
<accession>A0A3R9YWE3</accession>
<dbReference type="SUPFAM" id="SSF51366">
    <property type="entry name" value="Ribulose-phoshate binding barrel"/>
    <property type="match status" value="1"/>
</dbReference>
<evidence type="ECO:0000313" key="2">
    <source>
        <dbReference type="EMBL" id="RST88846.1"/>
    </source>
</evidence>
<sequence length="314" mass="33600">MVKRLISANFSELGQMNGAELKESIRASEGRVIASENVCVQPPADGELTNGELASAFGADLILLNLFDCFNPVILGLPGMSLSKAMNFWEHPEENQENPIAQLKELIGRPVGINLEPISLEADLMSERVGINQGRISSKETFQQADKLGVDFICLTGNPGTGVTNQQIGEAIKVAKDNFSGLIIAGKMHSSGVDEPVATKESVEIFAKAGADVLLLPAVGTVPGFTEQDMIEAVKIAKQNDLLTMSAIGTSQETSSRETIRQIAIQNKMCGVDIQHIGDAGAGGVAPVENIYEMSVAIRGMRHTINRMARSINR</sequence>
<dbReference type="EMBL" id="PXZH01000005">
    <property type="protein sequence ID" value="RST88846.1"/>
    <property type="molecule type" value="Genomic_DNA"/>
</dbReference>
<feature type="domain" description="DUF7916" evidence="1">
    <location>
        <begin position="6"/>
        <end position="314"/>
    </location>
</feature>
<evidence type="ECO:0000259" key="1">
    <source>
        <dbReference type="Pfam" id="PF25509"/>
    </source>
</evidence>
<dbReference type="Pfam" id="PF25509">
    <property type="entry name" value="DUF7916"/>
    <property type="match status" value="1"/>
</dbReference>
<evidence type="ECO:0000313" key="3">
    <source>
        <dbReference type="Proteomes" id="UP000277864"/>
    </source>
</evidence>
<gene>
    <name evidence="2" type="ORF">C7P63_08475</name>
</gene>
<dbReference type="Proteomes" id="UP000277864">
    <property type="component" value="Unassembled WGS sequence"/>
</dbReference>
<protein>
    <submittedName>
        <fullName evidence="2">PEP phosphonomutase</fullName>
    </submittedName>
</protein>